<keyword evidence="7" id="KW-1185">Reference proteome</keyword>
<keyword evidence="4 5" id="KW-0472">Membrane</keyword>
<evidence type="ECO:0000256" key="4">
    <source>
        <dbReference type="ARBA" id="ARBA00023136"/>
    </source>
</evidence>
<feature type="transmembrane region" description="Helical" evidence="5">
    <location>
        <begin position="12"/>
        <end position="31"/>
    </location>
</feature>
<feature type="transmembrane region" description="Helical" evidence="5">
    <location>
        <begin position="43"/>
        <end position="64"/>
    </location>
</feature>
<dbReference type="SMART" id="SM00679">
    <property type="entry name" value="CTNS"/>
    <property type="match status" value="1"/>
</dbReference>
<dbReference type="EMBL" id="JACNMF010000001">
    <property type="protein sequence ID" value="MBC3756942.1"/>
    <property type="molecule type" value="Genomic_DNA"/>
</dbReference>
<sequence length="94" mass="10626">MLLIDSLNNNLYEIVGFLAAFLTTAAFLPQVYKTWKTKDVSSLSLPMLLIFLVGIILWLIYGIFLNSPSMVFANAVTVISATLLIYFKIRYSKK</sequence>
<reference evidence="6" key="1">
    <citation type="submission" date="2020-08" db="EMBL/GenBank/DDBJ databases">
        <title>Hyunsoonleella sp. strain SJ7 genome sequencing and assembly.</title>
        <authorList>
            <person name="Kim I."/>
        </authorList>
    </citation>
    <scope>NUCLEOTIDE SEQUENCE</scope>
    <source>
        <strain evidence="6">SJ7</strain>
    </source>
</reference>
<evidence type="ECO:0000256" key="1">
    <source>
        <dbReference type="ARBA" id="ARBA00004141"/>
    </source>
</evidence>
<feature type="transmembrane region" description="Helical" evidence="5">
    <location>
        <begin position="70"/>
        <end position="89"/>
    </location>
</feature>
<dbReference type="Gene3D" id="1.20.1280.290">
    <property type="match status" value="1"/>
</dbReference>
<keyword evidence="3 5" id="KW-1133">Transmembrane helix</keyword>
<comment type="subcellular location">
    <subcellularLocation>
        <location evidence="1">Membrane</location>
        <topology evidence="1">Multi-pass membrane protein</topology>
    </subcellularLocation>
</comment>
<comment type="caution">
    <text evidence="6">The sequence shown here is derived from an EMBL/GenBank/DDBJ whole genome shotgun (WGS) entry which is preliminary data.</text>
</comment>
<dbReference type="AlphaFoldDB" id="A0A923H8S1"/>
<dbReference type="GO" id="GO:0051119">
    <property type="term" value="F:sugar transmembrane transporter activity"/>
    <property type="evidence" value="ECO:0007669"/>
    <property type="project" value="InterPro"/>
</dbReference>
<evidence type="ECO:0000313" key="6">
    <source>
        <dbReference type="EMBL" id="MBC3756942.1"/>
    </source>
</evidence>
<dbReference type="NCBIfam" id="NF037968">
    <property type="entry name" value="SemiSWEET_2"/>
    <property type="match status" value="1"/>
</dbReference>
<evidence type="ECO:0000256" key="3">
    <source>
        <dbReference type="ARBA" id="ARBA00022989"/>
    </source>
</evidence>
<gene>
    <name evidence="6" type="ORF">H7U19_00905</name>
</gene>
<proteinExistence type="predicted"/>
<dbReference type="RefSeq" id="WP_186557956.1">
    <property type="nucleotide sequence ID" value="NZ_JACNMF010000001.1"/>
</dbReference>
<dbReference type="Pfam" id="PF04193">
    <property type="entry name" value="PQ-loop"/>
    <property type="match status" value="1"/>
</dbReference>
<evidence type="ECO:0000313" key="7">
    <source>
        <dbReference type="Proteomes" id="UP000656244"/>
    </source>
</evidence>
<dbReference type="InterPro" id="IPR047662">
    <property type="entry name" value="SemiSWEET"/>
</dbReference>
<evidence type="ECO:0000256" key="5">
    <source>
        <dbReference type="SAM" id="Phobius"/>
    </source>
</evidence>
<name>A0A923H8S1_9FLAO</name>
<protein>
    <submittedName>
        <fullName evidence="6">SemiSWEET transporter</fullName>
    </submittedName>
</protein>
<dbReference type="GO" id="GO:0016020">
    <property type="term" value="C:membrane"/>
    <property type="evidence" value="ECO:0007669"/>
    <property type="project" value="UniProtKB-SubCell"/>
</dbReference>
<dbReference type="Proteomes" id="UP000656244">
    <property type="component" value="Unassembled WGS sequence"/>
</dbReference>
<accession>A0A923H8S1</accession>
<evidence type="ECO:0000256" key="2">
    <source>
        <dbReference type="ARBA" id="ARBA00022692"/>
    </source>
</evidence>
<keyword evidence="2 5" id="KW-0812">Transmembrane</keyword>
<organism evidence="6 7">
    <name type="scientific">Hyunsoonleella aquatilis</name>
    <dbReference type="NCBI Taxonomy" id="2762758"/>
    <lineage>
        <taxon>Bacteria</taxon>
        <taxon>Pseudomonadati</taxon>
        <taxon>Bacteroidota</taxon>
        <taxon>Flavobacteriia</taxon>
        <taxon>Flavobacteriales</taxon>
        <taxon>Flavobacteriaceae</taxon>
    </lineage>
</organism>
<dbReference type="InterPro" id="IPR006603">
    <property type="entry name" value="PQ-loop_rpt"/>
</dbReference>